<evidence type="ECO:0000256" key="5">
    <source>
        <dbReference type="ARBA" id="ARBA00023268"/>
    </source>
</evidence>
<dbReference type="InterPro" id="IPR021109">
    <property type="entry name" value="Peptidase_aspartic_dom_sf"/>
</dbReference>
<dbReference type="AlphaFoldDB" id="A0A4Y2VQ08"/>
<feature type="compositionally biased region" description="Low complexity" evidence="6">
    <location>
        <begin position="610"/>
        <end position="620"/>
    </location>
</feature>
<keyword evidence="5" id="KW-0511">Multifunctional enzyme</keyword>
<dbReference type="PANTHER" id="PTHR37984:SF5">
    <property type="entry name" value="PROTEIN NYNRIN-LIKE"/>
    <property type="match status" value="1"/>
</dbReference>
<sequence length="651" mass="74072">MDAKSLNAKPESQKVAILLRVIGVECLEIYNTFNEVSSASMNDILAKFEACFVPQRNITYERQRLFLLVQREGQSVDNFITELRKQHRNCDYGSLNDYVLVDQLVRGLRESRLREHLLRVPDLNIKKAVDMCRAAETSKLQAQVYFTEERSIDAIKRFKPSPEVKPRDTGQVNKLRQPAKRQKSSRRKCRYCGSRHIPDRCPAYGKQYRSCGKQNQFSRVCKSKSVSRVCQNKPEEFTNSANSCKYPPKQFFVGNVSADSMSSSWQAILLINDRPVNFKIDTGAQANIISKKLLNDMYGSGVNVRKTSVKLSTYTGQTIELLGCTTLPVKKDLNSPVIHLDFLVTKNSYQPILGLTASADKLGHTLSSDGIAIDKSKLEPILSMSKPEDRQSLHRYLVMINYLSKFLPNLSTLIAPLRELFKNNTVWLLDPSYDKIFDQVKEQLTKSPVLAFFDPRIESEIVVDASPFGLGAVLQQRGKPIAFASSALTPAQRNYAHIEKELLAVVYRCKKFHQTLPELQPGSSVFVQNRVRQWEPAEVLHQNEIPRSYRIRTYNGEVKRRNRIHLRPNKCSDFASFKNFTDSEEYSTSDAIQESTPTVRPQEPVDEPASNSQSGQESSSYDPISRSPDKGPYRTRYGRVVKPPSRYVAKF</sequence>
<dbReference type="PANTHER" id="PTHR37984">
    <property type="entry name" value="PROTEIN CBG26694"/>
    <property type="match status" value="1"/>
</dbReference>
<dbReference type="Pfam" id="PF17919">
    <property type="entry name" value="RT_RNaseH_2"/>
    <property type="match status" value="1"/>
</dbReference>
<keyword evidence="4" id="KW-0378">Hydrolase</keyword>
<dbReference type="InterPro" id="IPR041577">
    <property type="entry name" value="RT_RNaseH_2"/>
</dbReference>
<dbReference type="InterPro" id="IPR043128">
    <property type="entry name" value="Rev_trsase/Diguanyl_cyclase"/>
</dbReference>
<dbReference type="EMBL" id="BGPR01049243">
    <property type="protein sequence ID" value="GBO26224.1"/>
    <property type="molecule type" value="Genomic_DNA"/>
</dbReference>
<keyword evidence="3" id="KW-0540">Nuclease</keyword>
<keyword evidence="2" id="KW-0548">Nucleotidyltransferase</keyword>
<dbReference type="CDD" id="cd05481">
    <property type="entry name" value="retropepsin_like_LTR_1"/>
    <property type="match status" value="1"/>
</dbReference>
<feature type="domain" description="Reverse transcriptase/retrotransposon-derived protein RNase H-like" evidence="7">
    <location>
        <begin position="431"/>
        <end position="516"/>
    </location>
</feature>
<feature type="compositionally biased region" description="Polar residues" evidence="6">
    <location>
        <begin position="588"/>
        <end position="599"/>
    </location>
</feature>
<dbReference type="Gene3D" id="2.40.70.10">
    <property type="entry name" value="Acid Proteases"/>
    <property type="match status" value="1"/>
</dbReference>
<keyword evidence="1" id="KW-0808">Transferase</keyword>
<organism evidence="8 9">
    <name type="scientific">Araneus ventricosus</name>
    <name type="common">Orbweaver spider</name>
    <name type="synonym">Epeira ventricosa</name>
    <dbReference type="NCBI Taxonomy" id="182803"/>
    <lineage>
        <taxon>Eukaryota</taxon>
        <taxon>Metazoa</taxon>
        <taxon>Ecdysozoa</taxon>
        <taxon>Arthropoda</taxon>
        <taxon>Chelicerata</taxon>
        <taxon>Arachnida</taxon>
        <taxon>Araneae</taxon>
        <taxon>Araneomorphae</taxon>
        <taxon>Entelegynae</taxon>
        <taxon>Araneoidea</taxon>
        <taxon>Araneidae</taxon>
        <taxon>Araneus</taxon>
    </lineage>
</organism>
<evidence type="ECO:0000256" key="3">
    <source>
        <dbReference type="ARBA" id="ARBA00022722"/>
    </source>
</evidence>
<dbReference type="SUPFAM" id="SSF50630">
    <property type="entry name" value="Acid proteases"/>
    <property type="match status" value="1"/>
</dbReference>
<dbReference type="InterPro" id="IPR043502">
    <property type="entry name" value="DNA/RNA_pol_sf"/>
</dbReference>
<evidence type="ECO:0000256" key="4">
    <source>
        <dbReference type="ARBA" id="ARBA00022759"/>
    </source>
</evidence>
<name>A0A4Y2VQ08_ARAVE</name>
<dbReference type="GO" id="GO:0071897">
    <property type="term" value="P:DNA biosynthetic process"/>
    <property type="evidence" value="ECO:0007669"/>
    <property type="project" value="UniProtKB-ARBA"/>
</dbReference>
<accession>A0A4Y2VQ08</accession>
<proteinExistence type="predicted"/>
<keyword evidence="4" id="KW-0255">Endonuclease</keyword>
<comment type="caution">
    <text evidence="8">The sequence shown here is derived from an EMBL/GenBank/DDBJ whole genome shotgun (WGS) entry which is preliminary data.</text>
</comment>
<dbReference type="OrthoDB" id="8068582at2759"/>
<evidence type="ECO:0000259" key="7">
    <source>
        <dbReference type="Pfam" id="PF17919"/>
    </source>
</evidence>
<evidence type="ECO:0000313" key="9">
    <source>
        <dbReference type="Proteomes" id="UP000499080"/>
    </source>
</evidence>
<evidence type="ECO:0000256" key="6">
    <source>
        <dbReference type="SAM" id="MobiDB-lite"/>
    </source>
</evidence>
<reference evidence="8 9" key="1">
    <citation type="journal article" date="2019" name="Sci. Rep.">
        <title>Orb-weaving spider Araneus ventricosus genome elucidates the spidroin gene catalogue.</title>
        <authorList>
            <person name="Kono N."/>
            <person name="Nakamura H."/>
            <person name="Ohtoshi R."/>
            <person name="Moran D.A.P."/>
            <person name="Shinohara A."/>
            <person name="Yoshida Y."/>
            <person name="Fujiwara M."/>
            <person name="Mori M."/>
            <person name="Tomita M."/>
            <person name="Arakawa K."/>
        </authorList>
    </citation>
    <scope>NUCLEOTIDE SEQUENCE [LARGE SCALE GENOMIC DNA]</scope>
</reference>
<evidence type="ECO:0000256" key="2">
    <source>
        <dbReference type="ARBA" id="ARBA00022695"/>
    </source>
</evidence>
<gene>
    <name evidence="8" type="primary">pol_3696</name>
    <name evidence="8" type="ORF">AVEN_39168_1</name>
</gene>
<dbReference type="FunFam" id="3.30.70.270:FF:000063">
    <property type="entry name" value="Zinc knuckle domaincontaining protein"/>
    <property type="match status" value="1"/>
</dbReference>
<evidence type="ECO:0000256" key="1">
    <source>
        <dbReference type="ARBA" id="ARBA00022679"/>
    </source>
</evidence>
<feature type="region of interest" description="Disordered" evidence="6">
    <location>
        <begin position="585"/>
        <end position="651"/>
    </location>
</feature>
<evidence type="ECO:0000313" key="8">
    <source>
        <dbReference type="EMBL" id="GBO26224.1"/>
    </source>
</evidence>
<protein>
    <submittedName>
        <fullName evidence="8">Retrovirus-related Pol polyprotein from transposon 17.6</fullName>
    </submittedName>
</protein>
<dbReference type="InterPro" id="IPR050951">
    <property type="entry name" value="Retrovirus_Pol_polyprotein"/>
</dbReference>
<dbReference type="SUPFAM" id="SSF56672">
    <property type="entry name" value="DNA/RNA polymerases"/>
    <property type="match status" value="1"/>
</dbReference>
<dbReference type="Proteomes" id="UP000499080">
    <property type="component" value="Unassembled WGS sequence"/>
</dbReference>
<dbReference type="Gene3D" id="3.30.70.270">
    <property type="match status" value="1"/>
</dbReference>
<keyword evidence="9" id="KW-1185">Reference proteome</keyword>